<comment type="caution">
    <text evidence="2">The sequence shown here is derived from an EMBL/GenBank/DDBJ whole genome shotgun (WGS) entry which is preliminary data.</text>
</comment>
<dbReference type="AlphaFoldDB" id="A0AA38L0T3"/>
<organism evidence="2 3">
    <name type="scientific">Taxus chinensis</name>
    <name type="common">Chinese yew</name>
    <name type="synonym">Taxus wallichiana var. chinensis</name>
    <dbReference type="NCBI Taxonomy" id="29808"/>
    <lineage>
        <taxon>Eukaryota</taxon>
        <taxon>Viridiplantae</taxon>
        <taxon>Streptophyta</taxon>
        <taxon>Embryophyta</taxon>
        <taxon>Tracheophyta</taxon>
        <taxon>Spermatophyta</taxon>
        <taxon>Pinopsida</taxon>
        <taxon>Pinidae</taxon>
        <taxon>Conifers II</taxon>
        <taxon>Cupressales</taxon>
        <taxon>Taxaceae</taxon>
        <taxon>Taxus</taxon>
    </lineage>
</organism>
<accession>A0AA38L0T3</accession>
<feature type="compositionally biased region" description="Basic and acidic residues" evidence="1">
    <location>
        <begin position="18"/>
        <end position="35"/>
    </location>
</feature>
<evidence type="ECO:0000313" key="2">
    <source>
        <dbReference type="EMBL" id="KAH9307762.1"/>
    </source>
</evidence>
<gene>
    <name evidence="2" type="ORF">KI387_035673</name>
</gene>
<feature type="non-terminal residue" evidence="2">
    <location>
        <position position="1"/>
    </location>
</feature>
<sequence length="142" mass="16465">GSVIVMGCEGPKQKRQRSRENEDSIEKERKRPRPDDSEDDVQQFFALVDRIQEIHRLFKQNRMNAFFTREISSINEENVCANVIAPISPWKLSFKHEDFCGPAWKDYRDVTSCEETNAVTEKLGTDKYMAVETFDLNVEATS</sequence>
<evidence type="ECO:0000256" key="1">
    <source>
        <dbReference type="SAM" id="MobiDB-lite"/>
    </source>
</evidence>
<dbReference type="EMBL" id="JAHRHJ020000007">
    <property type="protein sequence ID" value="KAH9307762.1"/>
    <property type="molecule type" value="Genomic_DNA"/>
</dbReference>
<name>A0AA38L0T3_TAXCH</name>
<dbReference type="Proteomes" id="UP000824469">
    <property type="component" value="Unassembled WGS sequence"/>
</dbReference>
<reference evidence="2 3" key="1">
    <citation type="journal article" date="2021" name="Nat. Plants">
        <title>The Taxus genome provides insights into paclitaxel biosynthesis.</title>
        <authorList>
            <person name="Xiong X."/>
            <person name="Gou J."/>
            <person name="Liao Q."/>
            <person name="Li Y."/>
            <person name="Zhou Q."/>
            <person name="Bi G."/>
            <person name="Li C."/>
            <person name="Du R."/>
            <person name="Wang X."/>
            <person name="Sun T."/>
            <person name="Guo L."/>
            <person name="Liang H."/>
            <person name="Lu P."/>
            <person name="Wu Y."/>
            <person name="Zhang Z."/>
            <person name="Ro D.K."/>
            <person name="Shang Y."/>
            <person name="Huang S."/>
            <person name="Yan J."/>
        </authorList>
    </citation>
    <scope>NUCLEOTIDE SEQUENCE [LARGE SCALE GENOMIC DNA]</scope>
    <source>
        <strain evidence="2">Ta-2019</strain>
    </source>
</reference>
<feature type="region of interest" description="Disordered" evidence="1">
    <location>
        <begin position="1"/>
        <end position="39"/>
    </location>
</feature>
<protein>
    <submittedName>
        <fullName evidence="2">Uncharacterized protein</fullName>
    </submittedName>
</protein>
<keyword evidence="3" id="KW-1185">Reference proteome</keyword>
<proteinExistence type="predicted"/>
<evidence type="ECO:0000313" key="3">
    <source>
        <dbReference type="Proteomes" id="UP000824469"/>
    </source>
</evidence>